<evidence type="ECO:0000256" key="1">
    <source>
        <dbReference type="ARBA" id="ARBA00007174"/>
    </source>
</evidence>
<dbReference type="PANTHER" id="PTHR10173">
    <property type="entry name" value="METHIONINE SULFOXIDE REDUCTASE"/>
    <property type="match status" value="1"/>
</dbReference>
<evidence type="ECO:0000256" key="4">
    <source>
        <dbReference type="ARBA" id="ARBA00048488"/>
    </source>
</evidence>
<dbReference type="PANTHER" id="PTHR10173:SF52">
    <property type="entry name" value="METHIONINE-R-SULFOXIDE REDUCTASE B1"/>
    <property type="match status" value="1"/>
</dbReference>
<dbReference type="GO" id="GO:0033743">
    <property type="term" value="F:peptide-methionine (R)-S-oxide reductase activity"/>
    <property type="evidence" value="ECO:0007669"/>
    <property type="project" value="UniProtKB-EC"/>
</dbReference>
<comment type="catalytic activity">
    <reaction evidence="4">
        <text>L-methionyl-[protein] + [thioredoxin]-disulfide + H2O = L-methionyl-(R)-S-oxide-[protein] + [thioredoxin]-dithiol</text>
        <dbReference type="Rhea" id="RHEA:24164"/>
        <dbReference type="Rhea" id="RHEA-COMP:10698"/>
        <dbReference type="Rhea" id="RHEA-COMP:10700"/>
        <dbReference type="Rhea" id="RHEA-COMP:12313"/>
        <dbReference type="Rhea" id="RHEA-COMP:12314"/>
        <dbReference type="ChEBI" id="CHEBI:15377"/>
        <dbReference type="ChEBI" id="CHEBI:16044"/>
        <dbReference type="ChEBI" id="CHEBI:29950"/>
        <dbReference type="ChEBI" id="CHEBI:45764"/>
        <dbReference type="ChEBI" id="CHEBI:50058"/>
        <dbReference type="EC" id="1.8.4.12"/>
    </reaction>
</comment>
<dbReference type="InterPro" id="IPR011057">
    <property type="entry name" value="Mss4-like_sf"/>
</dbReference>
<dbReference type="GO" id="GO:0030091">
    <property type="term" value="P:protein repair"/>
    <property type="evidence" value="ECO:0007669"/>
    <property type="project" value="InterPro"/>
</dbReference>
<evidence type="ECO:0000259" key="5">
    <source>
        <dbReference type="PROSITE" id="PS51790"/>
    </source>
</evidence>
<dbReference type="EC" id="1.8.4.12" evidence="2"/>
<dbReference type="SUPFAM" id="SSF51316">
    <property type="entry name" value="Mss4-like"/>
    <property type="match status" value="1"/>
</dbReference>
<evidence type="ECO:0000313" key="6">
    <source>
        <dbReference type="EMBL" id="TGC86399.1"/>
    </source>
</evidence>
<evidence type="ECO:0000256" key="3">
    <source>
        <dbReference type="ARBA" id="ARBA00023002"/>
    </source>
</evidence>
<dbReference type="InterPro" id="IPR002579">
    <property type="entry name" value="Met_Sox_Rdtase_MsrB_dom"/>
</dbReference>
<dbReference type="GO" id="GO:0006979">
    <property type="term" value="P:response to oxidative stress"/>
    <property type="evidence" value="ECO:0007669"/>
    <property type="project" value="InterPro"/>
</dbReference>
<accession>A0A659QLB9</accession>
<sequence length="73" mass="7868">GRPSGPQPVSSEAMRYTEDFAPGMQRVEIRCGNCDAHLGHVFPDGPQPTGERYCVNSASLAFSDEKNGDQLKG</sequence>
<keyword evidence="3" id="KW-0560">Oxidoreductase</keyword>
<name>A0A659QLB9_SALET</name>
<dbReference type="Gene3D" id="2.170.150.20">
    <property type="entry name" value="Peptide methionine sulfoxide reductase"/>
    <property type="match status" value="1"/>
</dbReference>
<comment type="caution">
    <text evidence="6">The sequence shown here is derived from an EMBL/GenBank/DDBJ whole genome shotgun (WGS) entry which is preliminary data.</text>
</comment>
<dbReference type="GO" id="GO:0005737">
    <property type="term" value="C:cytoplasm"/>
    <property type="evidence" value="ECO:0007669"/>
    <property type="project" value="TreeGrafter"/>
</dbReference>
<dbReference type="InterPro" id="IPR028427">
    <property type="entry name" value="Met_Sox_Rdtase_MsrB"/>
</dbReference>
<protein>
    <recommendedName>
        <fullName evidence="2">peptide-methionine (R)-S-oxide reductase</fullName>
        <ecNumber evidence="2">1.8.4.12</ecNumber>
    </recommendedName>
</protein>
<dbReference type="RefSeq" id="WP_210114376.1">
    <property type="nucleotide sequence ID" value="NZ_PYKG01000093.1"/>
</dbReference>
<dbReference type="EMBL" id="PYKG01000093">
    <property type="protein sequence ID" value="TGC86399.1"/>
    <property type="molecule type" value="Genomic_DNA"/>
</dbReference>
<dbReference type="PROSITE" id="PS51790">
    <property type="entry name" value="MSRB"/>
    <property type="match status" value="1"/>
</dbReference>
<dbReference type="Pfam" id="PF01641">
    <property type="entry name" value="SelR"/>
    <property type="match status" value="1"/>
</dbReference>
<organism evidence="6 7">
    <name type="scientific">Salmonella enterica subsp. enterica serovar Wilhelmsburg</name>
    <dbReference type="NCBI Taxonomy" id="1960126"/>
    <lineage>
        <taxon>Bacteria</taxon>
        <taxon>Pseudomonadati</taxon>
        <taxon>Pseudomonadota</taxon>
        <taxon>Gammaproteobacteria</taxon>
        <taxon>Enterobacterales</taxon>
        <taxon>Enterobacteriaceae</taxon>
        <taxon>Salmonella</taxon>
    </lineage>
</organism>
<comment type="similarity">
    <text evidence="1">Belongs to the MsrB Met sulfoxide reductase family.</text>
</comment>
<dbReference type="Proteomes" id="UP000297846">
    <property type="component" value="Unassembled WGS sequence"/>
</dbReference>
<reference evidence="6 7" key="1">
    <citation type="submission" date="2018-03" db="EMBL/GenBank/DDBJ databases">
        <title>Non-Typhoidal Salmonella genome sequencing and assembly.</title>
        <authorList>
            <person name="Matchawe C."/>
        </authorList>
    </citation>
    <scope>NUCLEOTIDE SEQUENCE [LARGE SCALE GENOMIC DNA]</scope>
    <source>
        <strain evidence="6 7">31evb</strain>
    </source>
</reference>
<evidence type="ECO:0000313" key="7">
    <source>
        <dbReference type="Proteomes" id="UP000297846"/>
    </source>
</evidence>
<evidence type="ECO:0000256" key="2">
    <source>
        <dbReference type="ARBA" id="ARBA00012499"/>
    </source>
</evidence>
<dbReference type="AlphaFoldDB" id="A0A659QLB9"/>
<proteinExistence type="inferred from homology"/>
<feature type="domain" description="MsrB" evidence="5">
    <location>
        <begin position="1"/>
        <end position="65"/>
    </location>
</feature>
<feature type="non-terminal residue" evidence="6">
    <location>
        <position position="1"/>
    </location>
</feature>
<gene>
    <name evidence="6" type="ORF">C9F02_11415</name>
</gene>